<proteinExistence type="predicted"/>
<evidence type="ECO:0000313" key="2">
    <source>
        <dbReference type="Proteomes" id="UP001281147"/>
    </source>
</evidence>
<sequence>MGSAPHSSAPELLDLPAELRNAIYRHALVPTDPIDIRTARTDSSLLRTCKQIYWEARPIFFSKNDFAYAVSNFNSRGDDFRTVVRWLDGIGKENAESIKNFAMQFQAARPLELRTPNNLEYNYLSLEKSNDFLFKVLGTTQSRLTRNMARALVDLTRSGLQKTSISFTELAVNLEDLVDITEGSILSPQKGRISIPQKVFYEEARRTLPLLLRTTDCEAFLNEVWALP</sequence>
<accession>A0ACC3NI48</accession>
<organism evidence="1 2">
    <name type="scientific">Vermiconidia calcicola</name>
    <dbReference type="NCBI Taxonomy" id="1690605"/>
    <lineage>
        <taxon>Eukaryota</taxon>
        <taxon>Fungi</taxon>
        <taxon>Dikarya</taxon>
        <taxon>Ascomycota</taxon>
        <taxon>Pezizomycotina</taxon>
        <taxon>Dothideomycetes</taxon>
        <taxon>Dothideomycetidae</taxon>
        <taxon>Mycosphaerellales</taxon>
        <taxon>Extremaceae</taxon>
        <taxon>Vermiconidia</taxon>
    </lineage>
</organism>
<keyword evidence="2" id="KW-1185">Reference proteome</keyword>
<evidence type="ECO:0000313" key="1">
    <source>
        <dbReference type="EMBL" id="KAK3717483.1"/>
    </source>
</evidence>
<reference evidence="1" key="1">
    <citation type="submission" date="2023-07" db="EMBL/GenBank/DDBJ databases">
        <title>Black Yeasts Isolated from many extreme environments.</title>
        <authorList>
            <person name="Coleine C."/>
            <person name="Stajich J.E."/>
            <person name="Selbmann L."/>
        </authorList>
    </citation>
    <scope>NUCLEOTIDE SEQUENCE</scope>
    <source>
        <strain evidence="1">CCFEE 5714</strain>
    </source>
</reference>
<protein>
    <submittedName>
        <fullName evidence="1">Uncharacterized protein</fullName>
    </submittedName>
</protein>
<gene>
    <name evidence="1" type="ORF">LTR37_005873</name>
</gene>
<dbReference type="EMBL" id="JAUTXU010000037">
    <property type="protein sequence ID" value="KAK3717483.1"/>
    <property type="molecule type" value="Genomic_DNA"/>
</dbReference>
<dbReference type="Proteomes" id="UP001281147">
    <property type="component" value="Unassembled WGS sequence"/>
</dbReference>
<name>A0ACC3NI48_9PEZI</name>
<comment type="caution">
    <text evidence="1">The sequence shown here is derived from an EMBL/GenBank/DDBJ whole genome shotgun (WGS) entry which is preliminary data.</text>
</comment>